<reference evidence="2 3" key="1">
    <citation type="submission" date="2021-07" db="EMBL/GenBank/DDBJ databases">
        <authorList>
            <person name="Imarazene B."/>
            <person name="Zahm M."/>
            <person name="Klopp C."/>
            <person name="Cabau C."/>
            <person name="Beille S."/>
            <person name="Jouanno E."/>
            <person name="Castinel A."/>
            <person name="Lluch J."/>
            <person name="Gil L."/>
            <person name="Kuchtly C."/>
            <person name="Lopez Roques C."/>
            <person name="Donnadieu C."/>
            <person name="Parrinello H."/>
            <person name="Journot L."/>
            <person name="Du K."/>
            <person name="Schartl M."/>
            <person name="Retaux S."/>
            <person name="Guiguen Y."/>
        </authorList>
    </citation>
    <scope>NUCLEOTIDE SEQUENCE [LARGE SCALE GENOMIC DNA]</scope>
    <source>
        <strain evidence="2">Pach_M1</strain>
        <tissue evidence="2">Testis</tissue>
    </source>
</reference>
<comment type="caution">
    <text evidence="2">The sequence shown here is derived from an EMBL/GenBank/DDBJ whole genome shotgun (WGS) entry which is preliminary data.</text>
</comment>
<protein>
    <recommendedName>
        <fullName evidence="4">Interleukin-4</fullName>
    </recommendedName>
</protein>
<sequence>MKTFSLLLVIIVVSTTALSAPTEKHKLQSVILKEILDNVRQLNATFNIKTKTIMVQEVITTKNCSLEYFCKAGNVLGSLKAEALGIKEQVWLLPRLLVAYTRNIQCENPAPDHSPSSPASVELQHLLKNIRQCAQKMNAHH</sequence>
<evidence type="ECO:0000256" key="1">
    <source>
        <dbReference type="SAM" id="SignalP"/>
    </source>
</evidence>
<name>A0A8T2MD35_ASTMX</name>
<feature type="chain" id="PRO_5035758540" description="Interleukin-4" evidence="1">
    <location>
        <begin position="20"/>
        <end position="141"/>
    </location>
</feature>
<organism evidence="2 3">
    <name type="scientific">Astyanax mexicanus</name>
    <name type="common">Blind cave fish</name>
    <name type="synonym">Astyanax fasciatus mexicanus</name>
    <dbReference type="NCBI Taxonomy" id="7994"/>
    <lineage>
        <taxon>Eukaryota</taxon>
        <taxon>Metazoa</taxon>
        <taxon>Chordata</taxon>
        <taxon>Craniata</taxon>
        <taxon>Vertebrata</taxon>
        <taxon>Euteleostomi</taxon>
        <taxon>Actinopterygii</taxon>
        <taxon>Neopterygii</taxon>
        <taxon>Teleostei</taxon>
        <taxon>Ostariophysi</taxon>
        <taxon>Characiformes</taxon>
        <taxon>Characoidei</taxon>
        <taxon>Acestrorhamphidae</taxon>
        <taxon>Acestrorhamphinae</taxon>
        <taxon>Astyanax</taxon>
    </lineage>
</organism>
<dbReference type="AlphaFoldDB" id="A0A8T2MD35"/>
<keyword evidence="1" id="KW-0732">Signal</keyword>
<accession>A0A8T2MD35</accession>
<dbReference type="EMBL" id="JAICCE010000002">
    <property type="protein sequence ID" value="KAG9281227.1"/>
    <property type="molecule type" value="Genomic_DNA"/>
</dbReference>
<feature type="signal peptide" evidence="1">
    <location>
        <begin position="1"/>
        <end position="19"/>
    </location>
</feature>
<dbReference type="Proteomes" id="UP000752171">
    <property type="component" value="Unassembled WGS sequence"/>
</dbReference>
<evidence type="ECO:0000313" key="2">
    <source>
        <dbReference type="EMBL" id="KAG9281227.1"/>
    </source>
</evidence>
<evidence type="ECO:0000313" key="3">
    <source>
        <dbReference type="Proteomes" id="UP000752171"/>
    </source>
</evidence>
<proteinExistence type="predicted"/>
<evidence type="ECO:0008006" key="4">
    <source>
        <dbReference type="Google" id="ProtNLM"/>
    </source>
</evidence>
<gene>
    <name evidence="2" type="ORF">AMEX_G4016</name>
</gene>